<keyword evidence="2" id="KW-1185">Reference proteome</keyword>
<dbReference type="AlphaFoldDB" id="A0A8B6X3R0"/>
<name>A0A8B6X3R0_9BURK</name>
<feature type="chain" id="PRO_5034734967" evidence="1">
    <location>
        <begin position="34"/>
        <end position="129"/>
    </location>
</feature>
<accession>A0A8B6X3R0</accession>
<dbReference type="Proteomes" id="UP000675920">
    <property type="component" value="Unplaced"/>
</dbReference>
<evidence type="ECO:0000313" key="2">
    <source>
        <dbReference type="Proteomes" id="UP000675920"/>
    </source>
</evidence>
<sequence>MRFPAALHRLASWLALAAMLFGALAPAISHAIAADGHDGWVRICSAGAVKWLPAEAVPPEQRSPASQHAPTLDHCPFCALHADLLPPAPDADSRLTTPAMHEAPTAFLRAPRTLHAWASAQPRAPPRRG</sequence>
<evidence type="ECO:0000256" key="1">
    <source>
        <dbReference type="SAM" id="SignalP"/>
    </source>
</evidence>
<keyword evidence="1" id="KW-0732">Signal</keyword>
<dbReference type="Pfam" id="PF11162">
    <property type="entry name" value="DUF2946"/>
    <property type="match status" value="1"/>
</dbReference>
<dbReference type="InterPro" id="IPR021333">
    <property type="entry name" value="DUF2946"/>
</dbReference>
<organism evidence="2 3">
    <name type="scientific">Derxia gummosa DSM 723</name>
    <dbReference type="NCBI Taxonomy" id="1121388"/>
    <lineage>
        <taxon>Bacteria</taxon>
        <taxon>Pseudomonadati</taxon>
        <taxon>Pseudomonadota</taxon>
        <taxon>Betaproteobacteria</taxon>
        <taxon>Burkholderiales</taxon>
        <taxon>Alcaligenaceae</taxon>
        <taxon>Derxia</taxon>
    </lineage>
</organism>
<dbReference type="RefSeq" id="WP_028311324.1">
    <property type="nucleotide sequence ID" value="NZ_AXWS01000008.1"/>
</dbReference>
<evidence type="ECO:0000313" key="3">
    <source>
        <dbReference type="RefSeq" id="WP_028311324.1"/>
    </source>
</evidence>
<dbReference type="OrthoDB" id="8536886at2"/>
<protein>
    <submittedName>
        <fullName evidence="3">DUF2946 domain-containing protein</fullName>
    </submittedName>
</protein>
<reference evidence="3" key="1">
    <citation type="submission" date="2025-08" db="UniProtKB">
        <authorList>
            <consortium name="RefSeq"/>
        </authorList>
    </citation>
    <scope>IDENTIFICATION</scope>
</reference>
<proteinExistence type="predicted"/>
<feature type="signal peptide" evidence="1">
    <location>
        <begin position="1"/>
        <end position="33"/>
    </location>
</feature>